<evidence type="ECO:0000313" key="2">
    <source>
        <dbReference type="Proteomes" id="UP001500973"/>
    </source>
</evidence>
<reference evidence="1 2" key="1">
    <citation type="journal article" date="2019" name="Int. J. Syst. Evol. Microbiol.">
        <title>The Global Catalogue of Microorganisms (GCM) 10K type strain sequencing project: providing services to taxonomists for standard genome sequencing and annotation.</title>
        <authorList>
            <consortium name="The Broad Institute Genomics Platform"/>
            <consortium name="The Broad Institute Genome Sequencing Center for Infectious Disease"/>
            <person name="Wu L."/>
            <person name="Ma J."/>
        </authorList>
    </citation>
    <scope>NUCLEOTIDE SEQUENCE [LARGE SCALE GENOMIC DNA]</scope>
    <source>
        <strain evidence="1 2">JCM 11756</strain>
    </source>
</reference>
<organism evidence="1 2">
    <name type="scientific">Streptomyces thermospinosisporus</name>
    <dbReference type="NCBI Taxonomy" id="161482"/>
    <lineage>
        <taxon>Bacteria</taxon>
        <taxon>Bacillati</taxon>
        <taxon>Actinomycetota</taxon>
        <taxon>Actinomycetes</taxon>
        <taxon>Kitasatosporales</taxon>
        <taxon>Streptomycetaceae</taxon>
        <taxon>Streptomyces</taxon>
    </lineage>
</organism>
<keyword evidence="2" id="KW-1185">Reference proteome</keyword>
<sequence>MACGSVVLVTLVVVVAPRYLLSWDAPSTPTADRAKAINDIRTTLLQGLAGIALLVGAFFTWRQLQVSGQGQITQRFTAAVEQLGSPSPEVREQRRNLVQLVVREVRVGPATVRGSRKFDEARFEIFWRWK</sequence>
<evidence type="ECO:0000313" key="1">
    <source>
        <dbReference type="EMBL" id="GAA1428374.1"/>
    </source>
</evidence>
<accession>A0ABN1Z5I5</accession>
<comment type="caution">
    <text evidence="1">The sequence shown here is derived from an EMBL/GenBank/DDBJ whole genome shotgun (WGS) entry which is preliminary data.</text>
</comment>
<dbReference type="Proteomes" id="UP001500973">
    <property type="component" value="Unassembled WGS sequence"/>
</dbReference>
<proteinExistence type="predicted"/>
<protein>
    <submittedName>
        <fullName evidence="1">Uncharacterized protein</fullName>
    </submittedName>
</protein>
<name>A0ABN1Z5I5_9ACTN</name>
<gene>
    <name evidence="1" type="ORF">GCM10009601_41440</name>
</gene>
<dbReference type="EMBL" id="BAAAIZ010000063">
    <property type="protein sequence ID" value="GAA1428374.1"/>
    <property type="molecule type" value="Genomic_DNA"/>
</dbReference>